<dbReference type="AlphaFoldDB" id="A0A1F4W0T6"/>
<reference evidence="1 2" key="1">
    <citation type="journal article" date="2016" name="Nat. Commun.">
        <title>Thousands of microbial genomes shed light on interconnected biogeochemical processes in an aquifer system.</title>
        <authorList>
            <person name="Anantharaman K."/>
            <person name="Brown C.T."/>
            <person name="Hug L.A."/>
            <person name="Sharon I."/>
            <person name="Castelle C.J."/>
            <person name="Probst A.J."/>
            <person name="Thomas B.C."/>
            <person name="Singh A."/>
            <person name="Wilkins M.J."/>
            <person name="Karaoz U."/>
            <person name="Brodie E.L."/>
            <person name="Williams K.H."/>
            <person name="Hubbard S.S."/>
            <person name="Banfield J.F."/>
        </authorList>
    </citation>
    <scope>NUCLEOTIDE SEQUENCE [LARGE SCALE GENOMIC DNA]</scope>
</reference>
<evidence type="ECO:0000313" key="2">
    <source>
        <dbReference type="Proteomes" id="UP000176614"/>
    </source>
</evidence>
<name>A0A1F4W0T6_UNCKA</name>
<comment type="caution">
    <text evidence="1">The sequence shown here is derived from an EMBL/GenBank/DDBJ whole genome shotgun (WGS) entry which is preliminary data.</text>
</comment>
<dbReference type="Proteomes" id="UP000176614">
    <property type="component" value="Unassembled WGS sequence"/>
</dbReference>
<proteinExistence type="predicted"/>
<protein>
    <submittedName>
        <fullName evidence="1">Uncharacterized protein</fullName>
    </submittedName>
</protein>
<accession>A0A1F4W0T6</accession>
<organism evidence="1 2">
    <name type="scientific">candidate division WWE3 bacterium RIFOXYA2_FULL_46_9</name>
    <dbReference type="NCBI Taxonomy" id="1802636"/>
    <lineage>
        <taxon>Bacteria</taxon>
        <taxon>Katanobacteria</taxon>
    </lineage>
</organism>
<gene>
    <name evidence="1" type="ORF">A2264_02140</name>
</gene>
<evidence type="ECO:0000313" key="1">
    <source>
        <dbReference type="EMBL" id="OGC62653.1"/>
    </source>
</evidence>
<dbReference type="EMBL" id="MEVT01000014">
    <property type="protein sequence ID" value="OGC62653.1"/>
    <property type="molecule type" value="Genomic_DNA"/>
</dbReference>
<sequence length="131" mass="15033">MNYIITHAWKTLPSKLLVKFEFMLSDSVHFMSAESVKNMLSQVPMCVFEHIPYEITGKSPYELTVRFIDFLTRIEINCPPSCFHGMPALPVFILCYLELYKSSYVYPVGMNNWLCDMKSAGYLAENGVKNG</sequence>